<accession>A0ABQ7GKN4</accession>
<feature type="region of interest" description="Disordered" evidence="1">
    <location>
        <begin position="1"/>
        <end position="94"/>
    </location>
</feature>
<feature type="compositionally biased region" description="Low complexity" evidence="1">
    <location>
        <begin position="216"/>
        <end position="242"/>
    </location>
</feature>
<feature type="compositionally biased region" description="Low complexity" evidence="1">
    <location>
        <begin position="1"/>
        <end position="24"/>
    </location>
</feature>
<organism evidence="2 3">
    <name type="scientific">Dunaliella salina</name>
    <name type="common">Green alga</name>
    <name type="synonym">Protococcus salinus</name>
    <dbReference type="NCBI Taxonomy" id="3046"/>
    <lineage>
        <taxon>Eukaryota</taxon>
        <taxon>Viridiplantae</taxon>
        <taxon>Chlorophyta</taxon>
        <taxon>core chlorophytes</taxon>
        <taxon>Chlorophyceae</taxon>
        <taxon>CS clade</taxon>
        <taxon>Chlamydomonadales</taxon>
        <taxon>Dunaliellaceae</taxon>
        <taxon>Dunaliella</taxon>
    </lineage>
</organism>
<feature type="region of interest" description="Disordered" evidence="1">
    <location>
        <begin position="122"/>
        <end position="157"/>
    </location>
</feature>
<feature type="region of interest" description="Disordered" evidence="1">
    <location>
        <begin position="211"/>
        <end position="242"/>
    </location>
</feature>
<feature type="region of interest" description="Disordered" evidence="1">
    <location>
        <begin position="370"/>
        <end position="431"/>
    </location>
</feature>
<feature type="compositionally biased region" description="Low complexity" evidence="1">
    <location>
        <begin position="382"/>
        <end position="394"/>
    </location>
</feature>
<protein>
    <submittedName>
        <fullName evidence="2">Uncharacterized protein</fullName>
    </submittedName>
</protein>
<feature type="compositionally biased region" description="Low complexity" evidence="1">
    <location>
        <begin position="39"/>
        <end position="60"/>
    </location>
</feature>
<evidence type="ECO:0000313" key="2">
    <source>
        <dbReference type="EMBL" id="KAF5835164.1"/>
    </source>
</evidence>
<dbReference type="Proteomes" id="UP000815325">
    <property type="component" value="Unassembled WGS sequence"/>
</dbReference>
<sequence>MDAALARALQLTHQAAAAADTPTAGGKKQPASSAGPENSSLAGTPSVASSSSSSGSTAAVNGPDPALATDPRTPSPSETSSEHTSDGSKQPPVTSLTAAGYALILWSSARLHACSREGWSPLPGHASPQSKPLMHQSLGAHPATATAQTAPLSSSPPLTPMPSPVAVPLPWLASFLAASSAVCLLDSPDAEPQHASMVLWALGSLAMHGVAPQHTPQPSTTSIFTPSPSTSGHSLSSPSYSQSQPEVSLLLASAVPQQAQHQHQLPTLYPPNARPAGARTPGSLSTPSQHGQQHQHQHHQHQLQQQVALLGKQWNRGVDAVLECAARWGPALGPQGVANSLWGAARLHQHQQQQQQQQVQQQLWQPQITSWPPDALQDSASQQQQQQQQQWQQEQQHESSTVDAGAQRWGLQGNDWDTGAGGAALQEGQQQHRRQQQQVYYQQAQQQQQQQQSQLQFSWRRRHAPQLRALLHACEDVLPKMEPQHMANTAWAAAVLQPAPAPSPPWMQQLLHYLRPELYHLPPQGIATVLWACARMGCRPSIEWMLVLVRGPAQSR</sequence>
<keyword evidence="3" id="KW-1185">Reference proteome</keyword>
<gene>
    <name evidence="2" type="ORF">DUNSADRAFT_7793</name>
</gene>
<feature type="region of interest" description="Disordered" evidence="1">
    <location>
        <begin position="260"/>
        <end position="306"/>
    </location>
</feature>
<dbReference type="EMBL" id="MU069719">
    <property type="protein sequence ID" value="KAF5835164.1"/>
    <property type="molecule type" value="Genomic_DNA"/>
</dbReference>
<evidence type="ECO:0000313" key="3">
    <source>
        <dbReference type="Proteomes" id="UP000815325"/>
    </source>
</evidence>
<reference evidence="2" key="1">
    <citation type="submission" date="2017-08" db="EMBL/GenBank/DDBJ databases">
        <authorList>
            <person name="Polle J.E."/>
            <person name="Barry K."/>
            <person name="Cushman J."/>
            <person name="Schmutz J."/>
            <person name="Tran D."/>
            <person name="Hathwaick L.T."/>
            <person name="Yim W.C."/>
            <person name="Jenkins J."/>
            <person name="Mckie-Krisberg Z.M."/>
            <person name="Prochnik S."/>
            <person name="Lindquist E."/>
            <person name="Dockter R.B."/>
            <person name="Adam C."/>
            <person name="Molina H."/>
            <person name="Bunkerborg J."/>
            <person name="Jin E."/>
            <person name="Buchheim M."/>
            <person name="Magnuson J."/>
        </authorList>
    </citation>
    <scope>NUCLEOTIDE SEQUENCE</scope>
    <source>
        <strain evidence="2">CCAP 19/18</strain>
    </source>
</reference>
<comment type="caution">
    <text evidence="2">The sequence shown here is derived from an EMBL/GenBank/DDBJ whole genome shotgun (WGS) entry which is preliminary data.</text>
</comment>
<name>A0ABQ7GKN4_DUNSA</name>
<proteinExistence type="predicted"/>
<feature type="compositionally biased region" description="Low complexity" evidence="1">
    <location>
        <begin position="142"/>
        <end position="156"/>
    </location>
</feature>
<evidence type="ECO:0000256" key="1">
    <source>
        <dbReference type="SAM" id="MobiDB-lite"/>
    </source>
</evidence>